<dbReference type="InParanoid" id="G0MX34"/>
<feature type="region of interest" description="Disordered" evidence="1">
    <location>
        <begin position="497"/>
        <end position="549"/>
    </location>
</feature>
<keyword evidence="3" id="KW-1185">Reference proteome</keyword>
<feature type="compositionally biased region" description="Low complexity" evidence="1">
    <location>
        <begin position="405"/>
        <end position="415"/>
    </location>
</feature>
<sequence length="892" mass="101635">MSNRLINAYNNKRGRPRPPDSPRRALPSGSGYPSQNDQASNSGYPSRNAQASNSGYPSRNAQARDSGYPRDQAPIEIVSMPPAPRHPATRRLPEFLRNITRTIKKDVEQILMLSFTFDEPLTIEHLCFWADSEIGWTPAREVADVTEAGGLRFQIWTRKLPNPELHYNECVKRMPYLNKCPDGRSYFVRHARAQHELREGGCTNRCPFCQSSLLGYPMSDHTRQVCPFNVIDDEDRARFLAVNNMAFCPECNCRSPYHTECKPRHTFYCRICKEHGHTTTEAFCGLDIGRPDEQSRDDLRQLVHDAREDVFIRLDISHLIRQSERLAALSAERRAEGPAIFNRVAEHPVYPPLRAAQPQQRPLTRPTQQRPLTRAPQQRPLTKPTQSSRQKIGNPQSIAHRSGSQQRQPTQQWQQNDGYKRSSGYAQQTSSQVRTEVTLPLAIRHYNPHIQSSSRHALSQSFGEGLSSSQPGPSNAYQNENRGNQTLPVFKDSVHMPLPEQDRAGYPHHEQDNEAGYPNHDQQNHAGYPNQDPENGAGYPNDSNNSFDEREELNWEKALNRKVLALCRSSIPVGEAPARLIFPMEAHDLVVASKTPSTPIALVSRIRTLQLMLTATYEIQDWGHHSIEDLQKYEETLMLWADFVRDEPLLIVQLEEHTVGNVVQKFWNGADITKIPSYTLSKTEAFIEAFEEMKITRHRQKLHRIGSEVQHRWIPAPERRNAPNGIQALDLVNTETKLMDRFRIEAHCKTSVYLQSRTLLHDLLAHRPSHGAPAAMRLRIVHALKLLTGKSIPPLPEIPDTDTLHAYYRILQGAMRLVYAIRAINGCKTVIKVTTTGCLEELAALATGLHDVALPDIQLFELHPEDYWVAWLDVIWRSLYNEAETFSCRCQN</sequence>
<feature type="compositionally biased region" description="Polar residues" evidence="1">
    <location>
        <begin position="383"/>
        <end position="404"/>
    </location>
</feature>
<feature type="compositionally biased region" description="Polar residues" evidence="1">
    <location>
        <begin position="31"/>
        <end position="63"/>
    </location>
</feature>
<feature type="compositionally biased region" description="Low complexity" evidence="1">
    <location>
        <begin position="352"/>
        <end position="381"/>
    </location>
</feature>
<feature type="compositionally biased region" description="Basic and acidic residues" evidence="1">
    <location>
        <begin position="500"/>
        <end position="512"/>
    </location>
</feature>
<feature type="region of interest" description="Disordered" evidence="1">
    <location>
        <begin position="451"/>
        <end position="483"/>
    </location>
</feature>
<evidence type="ECO:0000256" key="1">
    <source>
        <dbReference type="SAM" id="MobiDB-lite"/>
    </source>
</evidence>
<reference evidence="3" key="1">
    <citation type="submission" date="2011-07" db="EMBL/GenBank/DDBJ databases">
        <authorList>
            <consortium name="Caenorhabditis brenneri Sequencing and Analysis Consortium"/>
            <person name="Wilson R.K."/>
        </authorList>
    </citation>
    <scope>NUCLEOTIDE SEQUENCE [LARGE SCALE GENOMIC DNA]</scope>
    <source>
        <strain evidence="3">PB2801</strain>
    </source>
</reference>
<dbReference type="AlphaFoldDB" id="G0MX34"/>
<evidence type="ECO:0000313" key="3">
    <source>
        <dbReference type="Proteomes" id="UP000008068"/>
    </source>
</evidence>
<dbReference type="OrthoDB" id="5889005at2759"/>
<feature type="compositionally biased region" description="Polar residues" evidence="1">
    <location>
        <begin position="1"/>
        <end position="10"/>
    </location>
</feature>
<dbReference type="Proteomes" id="UP000008068">
    <property type="component" value="Unassembled WGS sequence"/>
</dbReference>
<accession>G0MX34</accession>
<organism evidence="3">
    <name type="scientific">Caenorhabditis brenneri</name>
    <name type="common">Nematode worm</name>
    <dbReference type="NCBI Taxonomy" id="135651"/>
    <lineage>
        <taxon>Eukaryota</taxon>
        <taxon>Metazoa</taxon>
        <taxon>Ecdysozoa</taxon>
        <taxon>Nematoda</taxon>
        <taxon>Chromadorea</taxon>
        <taxon>Rhabditida</taxon>
        <taxon>Rhabditina</taxon>
        <taxon>Rhabditomorpha</taxon>
        <taxon>Rhabditoidea</taxon>
        <taxon>Rhabditidae</taxon>
        <taxon>Peloderinae</taxon>
        <taxon>Caenorhabditis</taxon>
    </lineage>
</organism>
<protein>
    <submittedName>
        <fullName evidence="2">Uncharacterized protein</fullName>
    </submittedName>
</protein>
<feature type="region of interest" description="Disordered" evidence="1">
    <location>
        <begin position="1"/>
        <end position="68"/>
    </location>
</feature>
<dbReference type="FunCoup" id="G0MX34">
    <property type="interactions" value="1895"/>
</dbReference>
<dbReference type="HOGENOM" id="CLU_322169_0_0_1"/>
<gene>
    <name evidence="2" type="ORF">CAEBREN_29609</name>
</gene>
<feature type="region of interest" description="Disordered" evidence="1">
    <location>
        <begin position="351"/>
        <end position="433"/>
    </location>
</feature>
<feature type="compositionally biased region" description="Polar residues" evidence="1">
    <location>
        <begin position="424"/>
        <end position="433"/>
    </location>
</feature>
<evidence type="ECO:0000313" key="2">
    <source>
        <dbReference type="EMBL" id="EGT46713.1"/>
    </source>
</evidence>
<dbReference type="eggNOG" id="ENOG502TJMD">
    <property type="taxonomic scope" value="Eukaryota"/>
</dbReference>
<dbReference type="EMBL" id="GL379818">
    <property type="protein sequence ID" value="EGT46713.1"/>
    <property type="molecule type" value="Genomic_DNA"/>
</dbReference>
<proteinExistence type="predicted"/>
<name>G0MX34_CAEBE</name>